<dbReference type="GeneTree" id="ENSGT00970000197000"/>
<name>A0A4W3JAE7_CALMI</name>
<accession>A0A4W3JAE7</accession>
<dbReference type="Proteomes" id="UP000314986">
    <property type="component" value="Unassembled WGS sequence"/>
</dbReference>
<reference evidence="2" key="1">
    <citation type="journal article" date="2006" name="Science">
        <title>Ancient noncoding elements conserved in the human genome.</title>
        <authorList>
            <person name="Venkatesh B."/>
            <person name="Kirkness E.F."/>
            <person name="Loh Y.H."/>
            <person name="Halpern A.L."/>
            <person name="Lee A.P."/>
            <person name="Johnson J."/>
            <person name="Dandona N."/>
            <person name="Viswanathan L.D."/>
            <person name="Tay A."/>
            <person name="Venter J.C."/>
            <person name="Strausberg R.L."/>
            <person name="Brenner S."/>
        </authorList>
    </citation>
    <scope>NUCLEOTIDE SEQUENCE [LARGE SCALE GENOMIC DNA]</scope>
</reference>
<organism evidence="1 2">
    <name type="scientific">Callorhinchus milii</name>
    <name type="common">Ghost shark</name>
    <dbReference type="NCBI Taxonomy" id="7868"/>
    <lineage>
        <taxon>Eukaryota</taxon>
        <taxon>Metazoa</taxon>
        <taxon>Chordata</taxon>
        <taxon>Craniata</taxon>
        <taxon>Vertebrata</taxon>
        <taxon>Chondrichthyes</taxon>
        <taxon>Holocephali</taxon>
        <taxon>Chimaeriformes</taxon>
        <taxon>Callorhinchidae</taxon>
        <taxon>Callorhinchus</taxon>
    </lineage>
</organism>
<protein>
    <submittedName>
        <fullName evidence="1">Uncharacterized protein</fullName>
    </submittedName>
</protein>
<sequence>MSFPHRASCGLAPAVMTDLITELDNASGIAPLVVITFADEYKGDIQQLKEDFATLHCPHVFIVTCYNKENKEDRDDALDKILLDFLVACTDVAEKTLRFKCSIK</sequence>
<reference evidence="1" key="5">
    <citation type="submission" date="2025-09" db="UniProtKB">
        <authorList>
            <consortium name="Ensembl"/>
        </authorList>
    </citation>
    <scope>IDENTIFICATION</scope>
</reference>
<dbReference type="AlphaFoldDB" id="A0A4W3JAE7"/>
<evidence type="ECO:0000313" key="2">
    <source>
        <dbReference type="Proteomes" id="UP000314986"/>
    </source>
</evidence>
<proteinExistence type="predicted"/>
<evidence type="ECO:0000313" key="1">
    <source>
        <dbReference type="Ensembl" id="ENSCMIP00000036521.1"/>
    </source>
</evidence>
<reference evidence="2" key="3">
    <citation type="journal article" date="2014" name="Nature">
        <title>Elephant shark genome provides unique insights into gnathostome evolution.</title>
        <authorList>
            <consortium name="International Elephant Shark Genome Sequencing Consortium"/>
            <person name="Venkatesh B."/>
            <person name="Lee A.P."/>
            <person name="Ravi V."/>
            <person name="Maurya A.K."/>
            <person name="Lian M.M."/>
            <person name="Swann J.B."/>
            <person name="Ohta Y."/>
            <person name="Flajnik M.F."/>
            <person name="Sutoh Y."/>
            <person name="Kasahara M."/>
            <person name="Hoon S."/>
            <person name="Gangu V."/>
            <person name="Roy S.W."/>
            <person name="Irimia M."/>
            <person name="Korzh V."/>
            <person name="Kondrychyn I."/>
            <person name="Lim Z.W."/>
            <person name="Tay B.H."/>
            <person name="Tohari S."/>
            <person name="Kong K.W."/>
            <person name="Ho S."/>
            <person name="Lorente-Galdos B."/>
            <person name="Quilez J."/>
            <person name="Marques-Bonet T."/>
            <person name="Raney B.J."/>
            <person name="Ingham P.W."/>
            <person name="Tay A."/>
            <person name="Hillier L.W."/>
            <person name="Minx P."/>
            <person name="Boehm T."/>
            <person name="Wilson R.K."/>
            <person name="Brenner S."/>
            <person name="Warren W.C."/>
        </authorList>
    </citation>
    <scope>NUCLEOTIDE SEQUENCE [LARGE SCALE GENOMIC DNA]</scope>
</reference>
<dbReference type="Ensembl" id="ENSCMIT00000037061.1">
    <property type="protein sequence ID" value="ENSCMIP00000036521.1"/>
    <property type="gene ID" value="ENSCMIG00000015433.1"/>
</dbReference>
<reference evidence="1" key="4">
    <citation type="submission" date="2025-08" db="UniProtKB">
        <authorList>
            <consortium name="Ensembl"/>
        </authorList>
    </citation>
    <scope>IDENTIFICATION</scope>
</reference>
<dbReference type="InParanoid" id="A0A4W3JAE7"/>
<reference evidence="2" key="2">
    <citation type="journal article" date="2007" name="PLoS Biol.">
        <title>Survey sequencing and comparative analysis of the elephant shark (Callorhinchus milii) genome.</title>
        <authorList>
            <person name="Venkatesh B."/>
            <person name="Kirkness E.F."/>
            <person name="Loh Y.H."/>
            <person name="Halpern A.L."/>
            <person name="Lee A.P."/>
            <person name="Johnson J."/>
            <person name="Dandona N."/>
            <person name="Viswanathan L.D."/>
            <person name="Tay A."/>
            <person name="Venter J.C."/>
            <person name="Strausberg R.L."/>
            <person name="Brenner S."/>
        </authorList>
    </citation>
    <scope>NUCLEOTIDE SEQUENCE [LARGE SCALE GENOMIC DNA]</scope>
</reference>
<keyword evidence="2" id="KW-1185">Reference proteome</keyword>